<evidence type="ECO:0000256" key="5">
    <source>
        <dbReference type="ARBA" id="ARBA00022448"/>
    </source>
</evidence>
<dbReference type="AlphaFoldDB" id="A0A126T7V7"/>
<dbReference type="GO" id="GO:0042953">
    <property type="term" value="P:lipoprotein transport"/>
    <property type="evidence" value="ECO:0007669"/>
    <property type="project" value="InterPro"/>
</dbReference>
<dbReference type="Proteomes" id="UP000030512">
    <property type="component" value="Chromosome"/>
</dbReference>
<feature type="chain" id="PRO_5008999067" description="Outer-membrane lipoprotein carrier protein" evidence="10">
    <location>
        <begin position="22"/>
        <end position="208"/>
    </location>
</feature>
<dbReference type="RefSeq" id="WP_036275924.1">
    <property type="nucleotide sequence ID" value="NZ_CP014476.1"/>
</dbReference>
<comment type="subunit">
    <text evidence="3 10">Monomer.</text>
</comment>
<proteinExistence type="inferred from homology"/>
<keyword evidence="5 10" id="KW-0813">Transport</keyword>
<dbReference type="InterPro" id="IPR004564">
    <property type="entry name" value="OM_lipoprot_carrier_LolA-like"/>
</dbReference>
<dbReference type="CDD" id="cd16325">
    <property type="entry name" value="LolA"/>
    <property type="match status" value="1"/>
</dbReference>
<keyword evidence="12" id="KW-1185">Reference proteome</keyword>
<dbReference type="InterPro" id="IPR029046">
    <property type="entry name" value="LolA/LolB/LppX"/>
</dbReference>
<dbReference type="STRING" id="1538553.JT25_016960"/>
<dbReference type="SUPFAM" id="SSF89392">
    <property type="entry name" value="Prokaryotic lipoproteins and lipoprotein localization factors"/>
    <property type="match status" value="1"/>
</dbReference>
<keyword evidence="9 10" id="KW-0143">Chaperone</keyword>
<accession>A0A126T7V7</accession>
<dbReference type="PANTHER" id="PTHR35869:SF1">
    <property type="entry name" value="OUTER-MEMBRANE LIPOPROTEIN CARRIER PROTEIN"/>
    <property type="match status" value="1"/>
</dbReference>
<evidence type="ECO:0000256" key="6">
    <source>
        <dbReference type="ARBA" id="ARBA00022729"/>
    </source>
</evidence>
<feature type="signal peptide" evidence="10">
    <location>
        <begin position="1"/>
        <end position="21"/>
    </location>
</feature>
<keyword evidence="8 10" id="KW-0653">Protein transport</keyword>
<evidence type="ECO:0000256" key="10">
    <source>
        <dbReference type="HAMAP-Rule" id="MF_00240"/>
    </source>
</evidence>
<evidence type="ECO:0000256" key="4">
    <source>
        <dbReference type="ARBA" id="ARBA00014035"/>
    </source>
</evidence>
<evidence type="ECO:0000256" key="3">
    <source>
        <dbReference type="ARBA" id="ARBA00011245"/>
    </source>
</evidence>
<evidence type="ECO:0000256" key="9">
    <source>
        <dbReference type="ARBA" id="ARBA00023186"/>
    </source>
</evidence>
<dbReference type="PANTHER" id="PTHR35869">
    <property type="entry name" value="OUTER-MEMBRANE LIPOPROTEIN CARRIER PROTEIN"/>
    <property type="match status" value="1"/>
</dbReference>
<evidence type="ECO:0000256" key="8">
    <source>
        <dbReference type="ARBA" id="ARBA00022927"/>
    </source>
</evidence>
<evidence type="ECO:0000313" key="12">
    <source>
        <dbReference type="Proteomes" id="UP000030512"/>
    </source>
</evidence>
<evidence type="ECO:0000256" key="7">
    <source>
        <dbReference type="ARBA" id="ARBA00022764"/>
    </source>
</evidence>
<keyword evidence="7 10" id="KW-0574">Periplasm</keyword>
<evidence type="ECO:0000256" key="1">
    <source>
        <dbReference type="ARBA" id="ARBA00004418"/>
    </source>
</evidence>
<dbReference type="Gene3D" id="2.50.20.10">
    <property type="entry name" value="Lipoprotein localisation LolA/LolB/LppX"/>
    <property type="match status" value="1"/>
</dbReference>
<name>A0A126T7V7_9GAMM</name>
<dbReference type="NCBIfam" id="TIGR00547">
    <property type="entry name" value="lolA"/>
    <property type="match status" value="1"/>
</dbReference>
<gene>
    <name evidence="10" type="primary">lolA</name>
    <name evidence="11" type="ORF">JT25_016960</name>
</gene>
<dbReference type="EMBL" id="CP014476">
    <property type="protein sequence ID" value="AMK78152.1"/>
    <property type="molecule type" value="Genomic_DNA"/>
</dbReference>
<dbReference type="InterPro" id="IPR018323">
    <property type="entry name" value="OM_lipoprot_carrier_LolA_Pbac"/>
</dbReference>
<keyword evidence="6 10" id="KW-0732">Signal</keyword>
<evidence type="ECO:0000313" key="11">
    <source>
        <dbReference type="EMBL" id="AMK78152.1"/>
    </source>
</evidence>
<dbReference type="GO" id="GO:0044874">
    <property type="term" value="P:lipoprotein localization to outer membrane"/>
    <property type="evidence" value="ECO:0007669"/>
    <property type="project" value="UniProtKB-UniRule"/>
</dbReference>
<dbReference type="HAMAP" id="MF_00240">
    <property type="entry name" value="LolA"/>
    <property type="match status" value="1"/>
</dbReference>
<comment type="function">
    <text evidence="10">Participates in the translocation of lipoproteins from the inner membrane to the outer membrane. Only forms a complex with a lipoprotein if the residue after the N-terminal Cys is not an aspartate (The Asp acts as a targeting signal to indicate that the lipoprotein should stay in the inner membrane).</text>
</comment>
<reference evidence="11 12" key="1">
    <citation type="journal article" date="2015" name="Environ. Microbiol.">
        <title>Methane oxidation coupled to nitrate reduction under hypoxia by the Gammaproteobacterium Methylomonas denitrificans, sp. nov. type strain FJG1.</title>
        <authorList>
            <person name="Kits K.D."/>
            <person name="Klotz M.G."/>
            <person name="Stein L.Y."/>
        </authorList>
    </citation>
    <scope>NUCLEOTIDE SEQUENCE [LARGE SCALE GENOMIC DNA]</scope>
    <source>
        <strain evidence="11 12">FJG1</strain>
    </source>
</reference>
<organism evidence="11 12">
    <name type="scientific">Methylomonas denitrificans</name>
    <dbReference type="NCBI Taxonomy" id="1538553"/>
    <lineage>
        <taxon>Bacteria</taxon>
        <taxon>Pseudomonadati</taxon>
        <taxon>Pseudomonadota</taxon>
        <taxon>Gammaproteobacteria</taxon>
        <taxon>Methylococcales</taxon>
        <taxon>Methylococcaceae</taxon>
        <taxon>Methylomonas</taxon>
    </lineage>
</organism>
<dbReference type="GO" id="GO:0042597">
    <property type="term" value="C:periplasmic space"/>
    <property type="evidence" value="ECO:0007669"/>
    <property type="project" value="UniProtKB-SubCell"/>
</dbReference>
<evidence type="ECO:0000256" key="2">
    <source>
        <dbReference type="ARBA" id="ARBA00007615"/>
    </source>
</evidence>
<keyword evidence="11" id="KW-0449">Lipoprotein</keyword>
<comment type="similarity">
    <text evidence="2 10">Belongs to the LolA family.</text>
</comment>
<comment type="subcellular location">
    <subcellularLocation>
        <location evidence="1 10">Periplasm</location>
    </subcellularLocation>
</comment>
<sequence precursor="true">MFLKQIFALVFLIATTHSVWADDAPISRLKSFLASSASLTADFKQISFDKSGRPAQNSFGKFYLSRPGKFRWNYQKPFVQEIVSNAGKVWFYDADLEQVTVKQLDDSLGSTPALLLTGEVDIEEKFILQEQGKEDDGMNWVKLSPKNEESGFKYILIGLNGNQLGGMELSDNFGQLTRIYFSNILLNPKLDDALFNFKAPKGVDVFEN</sequence>
<dbReference type="Pfam" id="PF03548">
    <property type="entry name" value="LolA"/>
    <property type="match status" value="1"/>
</dbReference>
<dbReference type="OrthoDB" id="9787361at2"/>
<dbReference type="KEGG" id="mdn:JT25_016960"/>
<protein>
    <recommendedName>
        <fullName evidence="4 10">Outer-membrane lipoprotein carrier protein</fullName>
    </recommendedName>
</protein>